<comment type="caution">
    <text evidence="2">The sequence shown here is derived from an EMBL/GenBank/DDBJ whole genome shotgun (WGS) entry which is preliminary data.</text>
</comment>
<keyword evidence="3" id="KW-1185">Reference proteome</keyword>
<name>A0A2U2CEM0_9RHOB</name>
<dbReference type="AlphaFoldDB" id="A0A2U2CEM0"/>
<organism evidence="2 3">
    <name type="scientific">Pararhodobacter marinus</name>
    <dbReference type="NCBI Taxonomy" id="2184063"/>
    <lineage>
        <taxon>Bacteria</taxon>
        <taxon>Pseudomonadati</taxon>
        <taxon>Pseudomonadota</taxon>
        <taxon>Alphaproteobacteria</taxon>
        <taxon>Rhodobacterales</taxon>
        <taxon>Paracoccaceae</taxon>
        <taxon>Pararhodobacter</taxon>
    </lineage>
</organism>
<evidence type="ECO:0000313" key="2">
    <source>
        <dbReference type="EMBL" id="PWE30347.1"/>
    </source>
</evidence>
<dbReference type="PROSITE" id="PS51257">
    <property type="entry name" value="PROKAR_LIPOPROTEIN"/>
    <property type="match status" value="1"/>
</dbReference>
<accession>A0A2U2CEM0</accession>
<reference evidence="2 3" key="1">
    <citation type="submission" date="2018-05" db="EMBL/GenBank/DDBJ databases">
        <title>Pararhodobacter marina sp. nov., isolated from deep-sea water of the Indian Ocean.</title>
        <authorList>
            <person name="Lai Q.Sr."/>
            <person name="Liu X."/>
            <person name="Shao Z."/>
        </authorList>
    </citation>
    <scope>NUCLEOTIDE SEQUENCE [LARGE SCALE GENOMIC DNA]</scope>
    <source>
        <strain evidence="2 3">CIC4N-9</strain>
    </source>
</reference>
<feature type="signal peptide" evidence="1">
    <location>
        <begin position="1"/>
        <end position="24"/>
    </location>
</feature>
<evidence type="ECO:0008006" key="4">
    <source>
        <dbReference type="Google" id="ProtNLM"/>
    </source>
</evidence>
<gene>
    <name evidence="2" type="ORF">C4N9_06585</name>
</gene>
<proteinExistence type="predicted"/>
<dbReference type="GeneID" id="94364549"/>
<dbReference type="EMBL" id="QEYD01000003">
    <property type="protein sequence ID" value="PWE30347.1"/>
    <property type="molecule type" value="Genomic_DNA"/>
</dbReference>
<evidence type="ECO:0000313" key="3">
    <source>
        <dbReference type="Proteomes" id="UP000244940"/>
    </source>
</evidence>
<sequence length="102" mass="10516">MTRISVPSLALAALLGLSACATVAADAPALLPQSVIDARTQGAADPSRAQASSAALNARAASLRARAQQMRYQGLSFADYAEMRRRALALDEQATDAQAGSN</sequence>
<feature type="chain" id="PRO_5015762208" description="DUF4398 domain-containing protein" evidence="1">
    <location>
        <begin position="25"/>
        <end position="102"/>
    </location>
</feature>
<protein>
    <recommendedName>
        <fullName evidence="4">DUF4398 domain-containing protein</fullName>
    </recommendedName>
</protein>
<dbReference type="Proteomes" id="UP000244940">
    <property type="component" value="Unassembled WGS sequence"/>
</dbReference>
<dbReference type="RefSeq" id="WP_109532491.1">
    <property type="nucleotide sequence ID" value="NZ_QEYD01000003.1"/>
</dbReference>
<keyword evidence="1" id="KW-0732">Signal</keyword>
<evidence type="ECO:0000256" key="1">
    <source>
        <dbReference type="SAM" id="SignalP"/>
    </source>
</evidence>